<reference evidence="6" key="1">
    <citation type="journal article" date="2016" name="Proc. Natl. Acad. Sci. U.S.A.">
        <title>Chromosome-level assembly of Arabidopsis thaliana Ler reveals the extent of translocation and inversion polymorphisms.</title>
        <authorList>
            <person name="Zapata L."/>
            <person name="Ding J."/>
            <person name="Willing E.M."/>
            <person name="Hartwig B."/>
            <person name="Bezdan D."/>
            <person name="Jiao W.B."/>
            <person name="Patel V."/>
            <person name="Velikkakam James G."/>
            <person name="Koornneef M."/>
            <person name="Ossowski S."/>
            <person name="Schneeberger K."/>
        </authorList>
    </citation>
    <scope>NUCLEOTIDE SEQUENCE [LARGE SCALE GENOMIC DNA]</scope>
    <source>
        <strain evidence="6">cv. Landsberg erecta</strain>
    </source>
</reference>
<dbReference type="Pfam" id="PF22486">
    <property type="entry name" value="MATH_2"/>
    <property type="match status" value="1"/>
</dbReference>
<evidence type="ECO:0000259" key="3">
    <source>
        <dbReference type="PROSITE" id="PS50144"/>
    </source>
</evidence>
<dbReference type="InterPro" id="IPR002083">
    <property type="entry name" value="MATH/TRAF_dom"/>
</dbReference>
<dbReference type="RefSeq" id="NP_191383.1">
    <property type="nucleotide sequence ID" value="NM_115686.2"/>
</dbReference>
<dbReference type="CDD" id="cd00121">
    <property type="entry name" value="MATH"/>
    <property type="match status" value="1"/>
</dbReference>
<organism evidence="5 6">
    <name type="scientific">Arabidopsis thaliana</name>
    <name type="common">Mouse-ear cress</name>
    <dbReference type="NCBI Taxonomy" id="3702"/>
    <lineage>
        <taxon>Eukaryota</taxon>
        <taxon>Viridiplantae</taxon>
        <taxon>Streptophyta</taxon>
        <taxon>Embryophyta</taxon>
        <taxon>Tracheophyta</taxon>
        <taxon>Spermatophyta</taxon>
        <taxon>Magnoliopsida</taxon>
        <taxon>eudicotyledons</taxon>
        <taxon>Gunneridae</taxon>
        <taxon>Pentapetalae</taxon>
        <taxon>rosids</taxon>
        <taxon>malvids</taxon>
        <taxon>Brassicales</taxon>
        <taxon>Brassicaceae</taxon>
        <taxon>Camelineae</taxon>
        <taxon>Arabidopsis</taxon>
    </lineage>
</organism>
<accession>A0A178VJY4</accession>
<evidence type="ECO:0000313" key="7">
    <source>
        <dbReference type="Proteomes" id="UP000516314"/>
    </source>
</evidence>
<evidence type="ECO:0000256" key="1">
    <source>
        <dbReference type="ARBA" id="ARBA00023054"/>
    </source>
</evidence>
<evidence type="ECO:0000256" key="2">
    <source>
        <dbReference type="SAM" id="Coils"/>
    </source>
</evidence>
<evidence type="ECO:0000313" key="4">
    <source>
        <dbReference type="EMBL" id="CAD5326159.1"/>
    </source>
</evidence>
<proteinExistence type="predicted"/>
<dbReference type="ExpressionAtlas" id="A0A178VJY4">
    <property type="expression patterns" value="baseline"/>
</dbReference>
<dbReference type="OMA" id="KWHILAY"/>
<protein>
    <submittedName>
        <fullName evidence="4">(thale cress) hypothetical protein</fullName>
    </submittedName>
</protein>
<dbReference type="Proteomes" id="UP000516314">
    <property type="component" value="Chromosome 3"/>
</dbReference>
<dbReference type="EMBL" id="LUHQ01000003">
    <property type="protein sequence ID" value="OAP05781.1"/>
    <property type="molecule type" value="Genomic_DNA"/>
</dbReference>
<evidence type="ECO:0000313" key="5">
    <source>
        <dbReference type="EMBL" id="OAP05781.1"/>
    </source>
</evidence>
<dbReference type="InterPro" id="IPR050804">
    <property type="entry name" value="MCC"/>
</dbReference>
<dbReference type="Proteomes" id="UP000078284">
    <property type="component" value="Chromosome 3"/>
</dbReference>
<dbReference type="AlphaFoldDB" id="A0A178VJY4"/>
<dbReference type="PANTHER" id="PTHR46236:SF9">
    <property type="entry name" value="UBIQUITIN-SPECIFIC PROTEASE FAMILY C19-RELATED PROTEIN"/>
    <property type="match status" value="1"/>
</dbReference>
<dbReference type="PANTHER" id="PTHR46236">
    <property type="entry name" value="TRAF-LIKE SUPERFAMILY PROTEIN"/>
    <property type="match status" value="1"/>
</dbReference>
<dbReference type="Gene3D" id="2.60.210.10">
    <property type="entry name" value="Apoptosis, Tumor Necrosis Factor Receptor Associated Protein 2, Chain A"/>
    <property type="match status" value="1"/>
</dbReference>
<keyword evidence="1 2" id="KW-0175">Coiled coil</keyword>
<reference evidence="5" key="2">
    <citation type="submission" date="2016-03" db="EMBL/GenBank/DDBJ databases">
        <title>Full-length assembly of Arabidopsis thaliana Ler reveals the complement of translocations and inversions.</title>
        <authorList>
            <person name="Zapata L."/>
            <person name="Schneeberger K."/>
            <person name="Ossowski S."/>
        </authorList>
    </citation>
    <scope>NUCLEOTIDE SEQUENCE [LARGE SCALE GENOMIC DNA]</scope>
    <source>
        <tissue evidence="5">Leaf</tissue>
    </source>
</reference>
<gene>
    <name evidence="5" type="ordered locus">AXX17_At3g52800</name>
    <name evidence="4" type="ORF">AT9943_LOCUS13946</name>
</gene>
<dbReference type="EMBL" id="LR881468">
    <property type="protein sequence ID" value="CAD5326159.1"/>
    <property type="molecule type" value="Genomic_DNA"/>
</dbReference>
<evidence type="ECO:0000313" key="6">
    <source>
        <dbReference type="Proteomes" id="UP000078284"/>
    </source>
</evidence>
<reference evidence="4 7" key="3">
    <citation type="submission" date="2020-09" db="EMBL/GenBank/DDBJ databases">
        <authorList>
            <person name="Ashkenazy H."/>
        </authorList>
    </citation>
    <scope>NUCLEOTIDE SEQUENCE [LARGE SCALE GENOMIC DNA]</scope>
    <source>
        <strain evidence="7">cv. Cdm-0</strain>
    </source>
</reference>
<dbReference type="SUPFAM" id="SSF49599">
    <property type="entry name" value="TRAF domain-like"/>
    <property type="match status" value="1"/>
</dbReference>
<name>A0A178VJY4_ARATH</name>
<dbReference type="InterPro" id="IPR008974">
    <property type="entry name" value="TRAF-like"/>
</dbReference>
<dbReference type="SMR" id="A0A178VJY4"/>
<feature type="coiled-coil region" evidence="2">
    <location>
        <begin position="255"/>
        <end position="288"/>
    </location>
</feature>
<dbReference type="KEGG" id="ath:AT3G58240"/>
<feature type="domain" description="MATH" evidence="3">
    <location>
        <begin position="6"/>
        <end position="131"/>
    </location>
</feature>
<dbReference type="PROSITE" id="PS50144">
    <property type="entry name" value="MATH"/>
    <property type="match status" value="1"/>
</dbReference>
<sequence length="317" mass="36427">MGNPVDNKFTWVIKNFCSVSPKPIYSDQFLIGGNKWHILAYSKKRDGHQFLCLDLELVDCEFLPSEWRKVVKVSFTVVNFFSKKLSRQIGLKHCFNKKERSKGGSLFHLSELTDKKSGFLVDGEVEIVAQITVLETDRRFHVSKDYNMEMQCWDGMATTLVENKELNDDDKAGLVNVKGFQVLPSQLGIVNRIFEKHPETALECCTKNQELRASYINVIFSLIKLLYKGAQEHSTHDLSDAEGALAYMKNLGFKLDWLEKKLDEVKEIKKKCERVTEMEKELHDLMNKHTNVSKLLEKEKLEIKNASAPDLSFSDVI</sequence>